<dbReference type="HOGENOM" id="CLU_556206_0_0_1"/>
<proteinExistence type="predicted"/>
<keyword evidence="1" id="KW-0472">Membrane</keyword>
<dbReference type="InterPro" id="IPR056857">
    <property type="entry name" value="TPR_AP5Z1_N"/>
</dbReference>
<evidence type="ECO:0000259" key="3">
    <source>
        <dbReference type="Pfam" id="PF25153"/>
    </source>
</evidence>
<dbReference type="InterPro" id="IPR028222">
    <property type="entry name" value="AP5Z1"/>
</dbReference>
<dbReference type="PANTHER" id="PTHR46488:SF1">
    <property type="entry name" value="AP-5 COMPLEX SUBUNIT ZETA-1"/>
    <property type="match status" value="1"/>
</dbReference>
<gene>
    <name evidence="4" type="ORF">LOTGIDRAFT_176617</name>
</gene>
<sequence>CISSTRKITECTNLLRQLYFILQVSDHPMSLPKKLLENLITSVGLMNERNLKQCLICQRIVKEVMPLDAENMSELLQPESGSSVTKNLFPLYIAQGKRYGCIKSVLSSAMRWLGNQDLDFESQRQSFVFLVAVSILHTSSLNTEYIETTSSKISQWLLNASIQQAPNPYTINPFRKDQTNIVNEIDGTPSQNFFTFLNIGQYYTEDQFLNIHSFSMLYKWLYHCHKQLTSDTTVTNNGSDMSPTDRCKQVFGNLASKTVEYCFRLLDQCERTFPVIIQLLQFFINHTFPVIIQILQFFINHNITVLYQSQYYSSLSITVSIYNVTAFPVIIQILQFFINHTFPVIIQILQFFINHNITVLYQSQKVYTMLQSSLLLYRYYSSLSITESIYNVTAFPVIIQILQFFINHKKRKIGLYILSKIHGHIPVVNLVGSAVVHDPQETYQHVFTEILSQHYTDQGLMFDIVNFIMDNLDTLCYKTSILSTYFPNIFK</sequence>
<dbReference type="GeneID" id="20243878"/>
<dbReference type="RefSeq" id="XP_009053067.1">
    <property type="nucleotide sequence ID" value="XM_009054819.1"/>
</dbReference>
<feature type="transmembrane region" description="Helical" evidence="1">
    <location>
        <begin position="388"/>
        <end position="406"/>
    </location>
</feature>
<feature type="domain" description="AP-5 complex subunit zeta-1 ARM repeats" evidence="2">
    <location>
        <begin position="432"/>
        <end position="491"/>
    </location>
</feature>
<dbReference type="KEGG" id="lgi:LOTGIDRAFT_176617"/>
<feature type="domain" description="AP-5 complex subunit zeta-1 N-terminal TPR" evidence="3">
    <location>
        <begin position="9"/>
        <end position="231"/>
    </location>
</feature>
<dbReference type="Pfam" id="PF25153">
    <property type="entry name" value="TPR_AP5Z1"/>
    <property type="match status" value="1"/>
</dbReference>
<feature type="transmembrane region" description="Helical" evidence="1">
    <location>
        <begin position="279"/>
        <end position="299"/>
    </location>
</feature>
<dbReference type="AlphaFoldDB" id="V4AN90"/>
<dbReference type="CTD" id="20243878"/>
<dbReference type="InterPro" id="IPR055450">
    <property type="entry name" value="AP5Z1_ARM"/>
</dbReference>
<keyword evidence="5" id="KW-1185">Reference proteome</keyword>
<dbReference type="PANTHER" id="PTHR46488">
    <property type="entry name" value="AP-5 COMPLEX SUBUNIT ZETA-1"/>
    <property type="match status" value="1"/>
</dbReference>
<evidence type="ECO:0000259" key="2">
    <source>
        <dbReference type="Pfam" id="PF14764"/>
    </source>
</evidence>
<feature type="non-terminal residue" evidence="4">
    <location>
        <position position="1"/>
    </location>
</feature>
<feature type="non-terminal residue" evidence="4">
    <location>
        <position position="491"/>
    </location>
</feature>
<keyword evidence="1" id="KW-0812">Transmembrane</keyword>
<dbReference type="OrthoDB" id="744564at2759"/>
<dbReference type="Pfam" id="PF14764">
    <property type="entry name" value="SPG48"/>
    <property type="match status" value="1"/>
</dbReference>
<dbReference type="GO" id="GO:0044599">
    <property type="term" value="C:AP-5 adaptor complex"/>
    <property type="evidence" value="ECO:0007669"/>
    <property type="project" value="InterPro"/>
</dbReference>
<feature type="transmembrane region" description="Helical" evidence="1">
    <location>
        <begin position="311"/>
        <end position="334"/>
    </location>
</feature>
<protein>
    <submittedName>
        <fullName evidence="4">Uncharacterized protein</fullName>
    </submittedName>
</protein>
<reference evidence="4 5" key="1">
    <citation type="journal article" date="2013" name="Nature">
        <title>Insights into bilaterian evolution from three spiralian genomes.</title>
        <authorList>
            <person name="Simakov O."/>
            <person name="Marletaz F."/>
            <person name="Cho S.J."/>
            <person name="Edsinger-Gonzales E."/>
            <person name="Havlak P."/>
            <person name="Hellsten U."/>
            <person name="Kuo D.H."/>
            <person name="Larsson T."/>
            <person name="Lv J."/>
            <person name="Arendt D."/>
            <person name="Savage R."/>
            <person name="Osoegawa K."/>
            <person name="de Jong P."/>
            <person name="Grimwood J."/>
            <person name="Chapman J.A."/>
            <person name="Shapiro H."/>
            <person name="Aerts A."/>
            <person name="Otillar R.P."/>
            <person name="Terry A.Y."/>
            <person name="Boore J.L."/>
            <person name="Grigoriev I.V."/>
            <person name="Lindberg D.R."/>
            <person name="Seaver E.C."/>
            <person name="Weisblat D.A."/>
            <person name="Putnam N.H."/>
            <person name="Rokhsar D.S."/>
        </authorList>
    </citation>
    <scope>NUCLEOTIDE SEQUENCE [LARGE SCALE GENOMIC DNA]</scope>
</reference>
<dbReference type="EMBL" id="KB201514">
    <property type="protein sequence ID" value="ESO96245.1"/>
    <property type="molecule type" value="Genomic_DNA"/>
</dbReference>
<accession>V4AN90</accession>
<name>V4AN90_LOTGI</name>
<evidence type="ECO:0000313" key="4">
    <source>
        <dbReference type="EMBL" id="ESO96245.1"/>
    </source>
</evidence>
<keyword evidence="1" id="KW-1133">Transmembrane helix</keyword>
<evidence type="ECO:0000256" key="1">
    <source>
        <dbReference type="SAM" id="Phobius"/>
    </source>
</evidence>
<dbReference type="OMA" id="SHEQDIC"/>
<evidence type="ECO:0000313" key="5">
    <source>
        <dbReference type="Proteomes" id="UP000030746"/>
    </source>
</evidence>
<dbReference type="STRING" id="225164.V4AN90"/>
<dbReference type="Proteomes" id="UP000030746">
    <property type="component" value="Unassembled WGS sequence"/>
</dbReference>
<organism evidence="4 5">
    <name type="scientific">Lottia gigantea</name>
    <name type="common">Giant owl limpet</name>
    <dbReference type="NCBI Taxonomy" id="225164"/>
    <lineage>
        <taxon>Eukaryota</taxon>
        <taxon>Metazoa</taxon>
        <taxon>Spiralia</taxon>
        <taxon>Lophotrochozoa</taxon>
        <taxon>Mollusca</taxon>
        <taxon>Gastropoda</taxon>
        <taxon>Patellogastropoda</taxon>
        <taxon>Lottioidea</taxon>
        <taxon>Lottiidae</taxon>
        <taxon>Lottia</taxon>
    </lineage>
</organism>